<dbReference type="EMBL" id="CP042433">
    <property type="protein sequence ID" value="QEC54794.1"/>
    <property type="molecule type" value="Genomic_DNA"/>
</dbReference>
<dbReference type="PANTHER" id="PTHR46630:SF1">
    <property type="entry name" value="TETRATRICOPEPTIDE REPEAT PROTEIN 29"/>
    <property type="match status" value="1"/>
</dbReference>
<evidence type="ECO:0000256" key="3">
    <source>
        <dbReference type="ARBA" id="ARBA00022737"/>
    </source>
</evidence>
<dbReference type="AlphaFoldDB" id="A0A5B8UE00"/>
<evidence type="ECO:0000256" key="7">
    <source>
        <dbReference type="SAM" id="SignalP"/>
    </source>
</evidence>
<keyword evidence="3" id="KW-0677">Repeat</keyword>
<accession>A0A5B8UE00</accession>
<evidence type="ECO:0000256" key="6">
    <source>
        <dbReference type="SAM" id="Phobius"/>
    </source>
</evidence>
<name>A0A5B8UE00_9BACT</name>
<evidence type="ECO:0000313" key="9">
    <source>
        <dbReference type="Proteomes" id="UP000321204"/>
    </source>
</evidence>
<feature type="transmembrane region" description="Helical" evidence="6">
    <location>
        <begin position="353"/>
        <end position="371"/>
    </location>
</feature>
<dbReference type="PANTHER" id="PTHR46630">
    <property type="entry name" value="TETRATRICOPEPTIDE REPEAT PROTEIN 29"/>
    <property type="match status" value="1"/>
</dbReference>
<gene>
    <name evidence="8" type="ORF">FSB75_02385</name>
</gene>
<dbReference type="SUPFAM" id="SSF48452">
    <property type="entry name" value="TPR-like"/>
    <property type="match status" value="2"/>
</dbReference>
<feature type="transmembrane region" description="Helical" evidence="6">
    <location>
        <begin position="409"/>
        <end position="428"/>
    </location>
</feature>
<dbReference type="GO" id="GO:0005737">
    <property type="term" value="C:cytoplasm"/>
    <property type="evidence" value="ECO:0007669"/>
    <property type="project" value="UniProtKB-SubCell"/>
</dbReference>
<keyword evidence="9" id="KW-1185">Reference proteome</keyword>
<evidence type="ECO:0000313" key="8">
    <source>
        <dbReference type="EMBL" id="QEC54794.1"/>
    </source>
</evidence>
<dbReference type="Proteomes" id="UP000321204">
    <property type="component" value="Chromosome"/>
</dbReference>
<dbReference type="InterPro" id="IPR051476">
    <property type="entry name" value="Bac_ResReg_Asp_Phosphatase"/>
</dbReference>
<dbReference type="Pfam" id="PF13424">
    <property type="entry name" value="TPR_12"/>
    <property type="match status" value="2"/>
</dbReference>
<dbReference type="InterPro" id="IPR011990">
    <property type="entry name" value="TPR-like_helical_dom_sf"/>
</dbReference>
<reference evidence="8 9" key="1">
    <citation type="journal article" date="2015" name="Int. J. Syst. Evol. Microbiol.">
        <title>Flavisolibacter ginsenosidimutans sp. nov., with ginsenoside-converting activity isolated from soil used for cultivating ginseng.</title>
        <authorList>
            <person name="Zhao Y."/>
            <person name="Liu Q."/>
            <person name="Kang M.S."/>
            <person name="Jin F."/>
            <person name="Yu H."/>
            <person name="Im W.T."/>
        </authorList>
    </citation>
    <scope>NUCLEOTIDE SEQUENCE [LARGE SCALE GENOMIC DNA]</scope>
    <source>
        <strain evidence="8 9">Gsoil 636</strain>
    </source>
</reference>
<evidence type="ECO:0000256" key="1">
    <source>
        <dbReference type="ARBA" id="ARBA00004496"/>
    </source>
</evidence>
<dbReference type="KEGG" id="fgg:FSB75_02385"/>
<keyword evidence="2" id="KW-0963">Cytoplasm</keyword>
<keyword evidence="6" id="KW-1133">Transmembrane helix</keyword>
<dbReference type="OrthoDB" id="9806995at2"/>
<dbReference type="InterPro" id="IPR019734">
    <property type="entry name" value="TPR_rpt"/>
</dbReference>
<dbReference type="Gene3D" id="1.25.40.10">
    <property type="entry name" value="Tetratricopeptide repeat domain"/>
    <property type="match status" value="2"/>
</dbReference>
<proteinExistence type="inferred from homology"/>
<organism evidence="8 9">
    <name type="scientific">Flavisolibacter ginsenosidimutans</name>
    <dbReference type="NCBI Taxonomy" id="661481"/>
    <lineage>
        <taxon>Bacteria</taxon>
        <taxon>Pseudomonadati</taxon>
        <taxon>Bacteroidota</taxon>
        <taxon>Chitinophagia</taxon>
        <taxon>Chitinophagales</taxon>
        <taxon>Chitinophagaceae</taxon>
        <taxon>Flavisolibacter</taxon>
    </lineage>
</organism>
<evidence type="ECO:0000256" key="2">
    <source>
        <dbReference type="ARBA" id="ARBA00022490"/>
    </source>
</evidence>
<dbReference type="SMART" id="SM00028">
    <property type="entry name" value="TPR"/>
    <property type="match status" value="4"/>
</dbReference>
<feature type="signal peptide" evidence="7">
    <location>
        <begin position="1"/>
        <end position="21"/>
    </location>
</feature>
<keyword evidence="6" id="KW-0812">Transmembrane</keyword>
<keyword evidence="4" id="KW-0802">TPR repeat</keyword>
<comment type="subcellular location">
    <subcellularLocation>
        <location evidence="1">Cytoplasm</location>
    </subcellularLocation>
</comment>
<feature type="chain" id="PRO_5022745754" evidence="7">
    <location>
        <begin position="22"/>
        <end position="463"/>
    </location>
</feature>
<protein>
    <submittedName>
        <fullName evidence="8">Tetratricopeptide repeat protein</fullName>
    </submittedName>
</protein>
<keyword evidence="6" id="KW-0472">Membrane</keyword>
<evidence type="ECO:0000256" key="4">
    <source>
        <dbReference type="ARBA" id="ARBA00022803"/>
    </source>
</evidence>
<evidence type="ECO:0000256" key="5">
    <source>
        <dbReference type="ARBA" id="ARBA00038253"/>
    </source>
</evidence>
<dbReference type="RefSeq" id="WP_146782189.1">
    <property type="nucleotide sequence ID" value="NZ_BAABIO010000006.1"/>
</dbReference>
<feature type="transmembrane region" description="Helical" evidence="6">
    <location>
        <begin position="383"/>
        <end position="403"/>
    </location>
</feature>
<comment type="similarity">
    <text evidence="5">Belongs to the Rap family.</text>
</comment>
<keyword evidence="7" id="KW-0732">Signal</keyword>
<sequence>MRLCALVLLLLLLQFRGSGQNAVTDSLWAVLQKQKADTSKAKTLRLLSYYYKNSKPDSALILAQNAYSLSKKWHDEKGEASSLGLMAAAFNWLGNFTKALEYYLEELKIVERTGDAKSLASVYISMALVYNSQKDVDNALKYGYAADSIVRVDSLRELSLYTALDIGDIYTNAGQLDSAAAYTERCYQNSLKEKNDLLIGTALNNLGNIYFKSAEYTKANRCYKEAASYLRAKQDYFNLAECYLGLAKTYNRLNRPDYALFYARTALLISSQNGFLKHAVNASEFLTQLYKEDNNIDSAFAVQQNYLRLKDSFDNSEKIRTMQSLTISERIRQQQMAEERLEEEIARKEKLEFFFMGAFIPVLFFLSAYIARKRVNRRVIQILGVFALLFFFEYITLLLHPVVSNTAHQSPVLELIIFVAIAAILLPAHHKAEHWLVAKLTSRHEKYLAGLESARSREAEKTE</sequence>